<dbReference type="InterPro" id="IPR036150">
    <property type="entry name" value="Cyt_b/b6_C_sf"/>
</dbReference>
<evidence type="ECO:0000256" key="15">
    <source>
        <dbReference type="ARBA" id="ARBA00023128"/>
    </source>
</evidence>
<keyword evidence="10" id="KW-0999">Mitochondrion inner membrane</keyword>
<keyword evidence="8 17" id="KW-0812">Transmembrane</keyword>
<geneLocation type="mitochondrion" evidence="20"/>
<feature type="transmembrane region" description="Helical" evidence="17">
    <location>
        <begin position="137"/>
        <end position="162"/>
    </location>
</feature>
<dbReference type="InterPro" id="IPR005798">
    <property type="entry name" value="Cyt_b/b6_C"/>
</dbReference>
<dbReference type="InterPro" id="IPR027387">
    <property type="entry name" value="Cytb/b6-like_sf"/>
</dbReference>
<name>A0A0K0WVH0_9BILA</name>
<evidence type="ECO:0000256" key="5">
    <source>
        <dbReference type="ARBA" id="ARBA00022448"/>
    </source>
</evidence>
<evidence type="ECO:0000256" key="10">
    <source>
        <dbReference type="ARBA" id="ARBA00022792"/>
    </source>
</evidence>
<dbReference type="GO" id="GO:0005743">
    <property type="term" value="C:mitochondrial inner membrane"/>
    <property type="evidence" value="ECO:0007669"/>
    <property type="project" value="UniProtKB-SubCell"/>
</dbReference>
<proteinExistence type="inferred from homology"/>
<evidence type="ECO:0000256" key="11">
    <source>
        <dbReference type="ARBA" id="ARBA00022982"/>
    </source>
</evidence>
<keyword evidence="7 17" id="KW-0679">Respiratory chain</keyword>
<feature type="transmembrane region" description="Helical" evidence="17">
    <location>
        <begin position="345"/>
        <end position="369"/>
    </location>
</feature>
<sequence length="370" mass="42706">MKNNNNLINFVNSLVVSLPSSKTLTLSWNFGSMLGMILVFQILTGTFLAFYYTADSLMAFSTVQYIMYEVNFGWIFRIFHFNGASLFFVFLYLHIFKGLFMMSYRLKKVWMSGLTLYLLIMMEAFMGYVLVWAQMSFWAAVVITSLLSVIPIWGPTIVTWIWSGFGVTGATLKFFFVLHFLVPWGLLVLVLAHLIFLHSTGGTSMLYCHGDYDKICFAPEYWGKDAYNVIVWLLFFVFSLVYPFDLGDPEMFIEADPMMSPVHIVPEWYFLFAYAILRAIPNKILGVIALLMSIVVFYFFALINNYTSCLTKLNKYLVFTFIISSVILSWLGQCMVEEPFTFLSPLFSIIYFGLAVVLLMIFMFSKLLFK</sequence>
<keyword evidence="15 17" id="KW-0496">Mitochondrion</keyword>
<evidence type="ECO:0000256" key="3">
    <source>
        <dbReference type="ARBA" id="ARBA00011649"/>
    </source>
</evidence>
<dbReference type="InterPro" id="IPR048260">
    <property type="entry name" value="Cytochrome_b_C_euk/bac"/>
</dbReference>
<evidence type="ECO:0000256" key="2">
    <source>
        <dbReference type="ARBA" id="ARBA00004448"/>
    </source>
</evidence>
<evidence type="ECO:0000256" key="8">
    <source>
        <dbReference type="ARBA" id="ARBA00022692"/>
    </source>
</evidence>
<dbReference type="GeneID" id="25194392"/>
<keyword evidence="12 17" id="KW-1133">Transmembrane helix</keyword>
<dbReference type="Pfam" id="PF00033">
    <property type="entry name" value="Cytochrome_B"/>
    <property type="match status" value="1"/>
</dbReference>
<dbReference type="AlphaFoldDB" id="A0A0K0WVH0"/>
<dbReference type="Gene3D" id="1.20.810.10">
    <property type="entry name" value="Cytochrome Bc1 Complex, Chain C"/>
    <property type="match status" value="1"/>
</dbReference>
<evidence type="ECO:0000256" key="12">
    <source>
        <dbReference type="ARBA" id="ARBA00022989"/>
    </source>
</evidence>
<dbReference type="CTD" id="4519"/>
<dbReference type="PROSITE" id="PS51003">
    <property type="entry name" value="CYTB_CTER"/>
    <property type="match status" value="1"/>
</dbReference>
<dbReference type="GO" id="GO:0008121">
    <property type="term" value="F:quinol-cytochrome-c reductase activity"/>
    <property type="evidence" value="ECO:0007669"/>
    <property type="project" value="TreeGrafter"/>
</dbReference>
<feature type="transmembrane region" description="Helical" evidence="17">
    <location>
        <begin position="229"/>
        <end position="246"/>
    </location>
</feature>
<keyword evidence="14" id="KW-0830">Ubiquinone</keyword>
<evidence type="ECO:0000256" key="7">
    <source>
        <dbReference type="ARBA" id="ARBA00022660"/>
    </source>
</evidence>
<accession>A0A0K0WVH0</accession>
<gene>
    <name evidence="20" type="primary">CYTB</name>
</gene>
<comment type="function">
    <text evidence="1 17">Component of the ubiquinol-cytochrome c reductase complex (complex III or cytochrome b-c1 complex) that is part of the mitochondrial respiratory chain. The b-c1 complex mediates electron transfer from ubiquinol to cytochrome c. Contributes to the generation of a proton gradient across the mitochondrial membrane that is then used for ATP synthesis.</text>
</comment>
<evidence type="ECO:0000259" key="18">
    <source>
        <dbReference type="PROSITE" id="PS51002"/>
    </source>
</evidence>
<dbReference type="RefSeq" id="YP_009161990.1">
    <property type="nucleotide sequence ID" value="NC_027694.1"/>
</dbReference>
<feature type="transmembrane region" description="Helical" evidence="17">
    <location>
        <begin position="316"/>
        <end position="333"/>
    </location>
</feature>
<evidence type="ECO:0000256" key="16">
    <source>
        <dbReference type="ARBA" id="ARBA00023136"/>
    </source>
</evidence>
<dbReference type="CDD" id="cd00290">
    <property type="entry name" value="cytochrome_b_C"/>
    <property type="match status" value="1"/>
</dbReference>
<dbReference type="SUPFAM" id="SSF81648">
    <property type="entry name" value="a domain/subunit of cytochrome bc1 complex (Ubiquinol-cytochrome c reductase)"/>
    <property type="match status" value="1"/>
</dbReference>
<keyword evidence="11 17" id="KW-0249">Electron transport</keyword>
<evidence type="ECO:0000256" key="17">
    <source>
        <dbReference type="RuleBase" id="RU362117"/>
    </source>
</evidence>
<keyword evidence="16 17" id="KW-0472">Membrane</keyword>
<dbReference type="EMBL" id="KR815450">
    <property type="protein sequence ID" value="AKS28840.1"/>
    <property type="molecule type" value="Genomic_DNA"/>
</dbReference>
<feature type="domain" description="Cytochrome b/b6 C-terminal region profile" evidence="19">
    <location>
        <begin position="207"/>
        <end position="370"/>
    </location>
</feature>
<dbReference type="Pfam" id="PF00032">
    <property type="entry name" value="Cytochrom_B_C"/>
    <property type="match status" value="1"/>
</dbReference>
<evidence type="ECO:0000259" key="19">
    <source>
        <dbReference type="PROSITE" id="PS51003"/>
    </source>
</evidence>
<feature type="transmembrane region" description="Helical" evidence="17">
    <location>
        <begin position="283"/>
        <end position="304"/>
    </location>
</feature>
<organism evidence="20">
    <name type="scientific">Litoditis aff. marina PmI</name>
    <dbReference type="NCBI Taxonomy" id="1656229"/>
    <lineage>
        <taxon>Eukaryota</taxon>
        <taxon>Metazoa</taxon>
        <taxon>Ecdysozoa</taxon>
        <taxon>Nematoda</taxon>
        <taxon>Chromadorea</taxon>
        <taxon>Rhabditida</taxon>
        <taxon>Rhabditina</taxon>
        <taxon>Rhabditomorpha</taxon>
        <taxon>Rhabditoidea</taxon>
        <taxon>Rhabditidae</taxon>
        <taxon>Litoditis</taxon>
    </lineage>
</organism>
<dbReference type="GO" id="GO:0006122">
    <property type="term" value="P:mitochondrial electron transport, ubiquinol to cytochrome c"/>
    <property type="evidence" value="ECO:0007669"/>
    <property type="project" value="TreeGrafter"/>
</dbReference>
<dbReference type="SUPFAM" id="SSF81342">
    <property type="entry name" value="Transmembrane di-heme cytochromes"/>
    <property type="match status" value="1"/>
</dbReference>
<protein>
    <recommendedName>
        <fullName evidence="4 17">Cytochrome b</fullName>
    </recommendedName>
</protein>
<evidence type="ECO:0000256" key="1">
    <source>
        <dbReference type="ARBA" id="ARBA00002566"/>
    </source>
</evidence>
<dbReference type="CDD" id="cd00284">
    <property type="entry name" value="Cytochrome_b_N"/>
    <property type="match status" value="1"/>
</dbReference>
<dbReference type="InterPro" id="IPR016174">
    <property type="entry name" value="Di-haem_cyt_TM"/>
</dbReference>
<keyword evidence="6 17" id="KW-0349">Heme</keyword>
<comment type="subunit">
    <text evidence="3">The main subunits of complex b-c1 are: cytochrome b, cytochrome c1 and the Rieske protein.</text>
</comment>
<evidence type="ECO:0000256" key="6">
    <source>
        <dbReference type="ARBA" id="ARBA00022617"/>
    </source>
</evidence>
<comment type="subcellular location">
    <subcellularLocation>
        <location evidence="2">Mitochondrion inner membrane</location>
        <topology evidence="2">Multi-pass membrane protein</topology>
    </subcellularLocation>
</comment>
<keyword evidence="5 17" id="KW-0813">Transport</keyword>
<dbReference type="PANTHER" id="PTHR19271:SF16">
    <property type="entry name" value="CYTOCHROME B"/>
    <property type="match status" value="1"/>
</dbReference>
<evidence type="ECO:0000313" key="20">
    <source>
        <dbReference type="EMBL" id="AKS28840.1"/>
    </source>
</evidence>
<evidence type="ECO:0000256" key="9">
    <source>
        <dbReference type="ARBA" id="ARBA00022723"/>
    </source>
</evidence>
<feature type="domain" description="Cytochrome b/b6 N-terminal region profile" evidence="18">
    <location>
        <begin position="1"/>
        <end position="206"/>
    </location>
</feature>
<feature type="transmembrane region" description="Helical" evidence="17">
    <location>
        <begin position="74"/>
        <end position="93"/>
    </location>
</feature>
<dbReference type="GO" id="GO:0046872">
    <property type="term" value="F:metal ion binding"/>
    <property type="evidence" value="ECO:0007669"/>
    <property type="project" value="UniProtKB-UniRule"/>
</dbReference>
<evidence type="ECO:0000256" key="14">
    <source>
        <dbReference type="ARBA" id="ARBA00023075"/>
    </source>
</evidence>
<comment type="similarity">
    <text evidence="17">Belongs to the cytochrome b family.</text>
</comment>
<evidence type="ECO:0000256" key="13">
    <source>
        <dbReference type="ARBA" id="ARBA00023004"/>
    </source>
</evidence>
<keyword evidence="9 17" id="KW-0479">Metal-binding</keyword>
<feature type="transmembrane region" description="Helical" evidence="17">
    <location>
        <begin position="114"/>
        <end position="131"/>
    </location>
</feature>
<dbReference type="PANTHER" id="PTHR19271">
    <property type="entry name" value="CYTOCHROME B"/>
    <property type="match status" value="1"/>
</dbReference>
<dbReference type="InterPro" id="IPR005797">
    <property type="entry name" value="Cyt_b/b6_N"/>
</dbReference>
<comment type="cofactor">
    <cofactor evidence="17">
        <name>heme b</name>
        <dbReference type="ChEBI" id="CHEBI:60344"/>
    </cofactor>
    <text evidence="17">Binds 2 heme groups non-covalently.</text>
</comment>
<feature type="transmembrane region" description="Helical" evidence="17">
    <location>
        <begin position="30"/>
        <end position="54"/>
    </location>
</feature>
<dbReference type="InterPro" id="IPR048259">
    <property type="entry name" value="Cytochrome_b_N_euk/bac"/>
</dbReference>
<keyword evidence="13 17" id="KW-0408">Iron</keyword>
<reference evidence="20" key="1">
    <citation type="journal article" date="2016" name="Ecol. Evol.">
        <title>Mitogenomics reveals high synteny and long evolutionary histories of sympatric cryptic nematode species.</title>
        <authorList>
            <person name="Grosemans T."/>
            <person name="Morris K."/>
            <person name="Thomas W.K."/>
            <person name="Rigaux A."/>
            <person name="Moens T."/>
            <person name="Derycke S."/>
        </authorList>
    </citation>
    <scope>NUCLEOTIDE SEQUENCE</scope>
</reference>
<evidence type="ECO:0000256" key="4">
    <source>
        <dbReference type="ARBA" id="ARBA00013531"/>
    </source>
</evidence>
<dbReference type="GO" id="GO:0016491">
    <property type="term" value="F:oxidoreductase activity"/>
    <property type="evidence" value="ECO:0007669"/>
    <property type="project" value="UniProtKB-UniRule"/>
</dbReference>
<feature type="transmembrane region" description="Helical" evidence="17">
    <location>
        <begin position="174"/>
        <end position="196"/>
    </location>
</feature>
<dbReference type="PROSITE" id="PS51002">
    <property type="entry name" value="CYTB_NTER"/>
    <property type="match status" value="1"/>
</dbReference>